<dbReference type="Proteomes" id="UP000707535">
    <property type="component" value="Unassembled WGS sequence"/>
</dbReference>
<accession>A0A921F7Z7</accession>
<comment type="caution">
    <text evidence="1">The sequence shown here is derived from an EMBL/GenBank/DDBJ whole genome shotgun (WGS) entry which is preliminary data.</text>
</comment>
<reference evidence="1" key="1">
    <citation type="journal article" date="2021" name="PeerJ">
        <title>Extensive microbial diversity within the chicken gut microbiome revealed by metagenomics and culture.</title>
        <authorList>
            <person name="Gilroy R."/>
            <person name="Ravi A."/>
            <person name="Getino M."/>
            <person name="Pursley I."/>
            <person name="Horton D.L."/>
            <person name="Alikhan N.F."/>
            <person name="Baker D."/>
            <person name="Gharbi K."/>
            <person name="Hall N."/>
            <person name="Watson M."/>
            <person name="Adriaenssens E.M."/>
            <person name="Foster-Nyarko E."/>
            <person name="Jarju S."/>
            <person name="Secka A."/>
            <person name="Antonio M."/>
            <person name="Oren A."/>
            <person name="Chaudhuri R.R."/>
            <person name="La Ragione R."/>
            <person name="Hildebrand F."/>
            <person name="Pallen M.J."/>
        </authorList>
    </citation>
    <scope>NUCLEOTIDE SEQUENCE</scope>
    <source>
        <strain evidence="1">CHK174-6876</strain>
    </source>
</reference>
<evidence type="ECO:0000313" key="1">
    <source>
        <dbReference type="EMBL" id="HJE97085.1"/>
    </source>
</evidence>
<proteinExistence type="predicted"/>
<dbReference type="AlphaFoldDB" id="A0A921F7Z7"/>
<organism evidence="1 2">
    <name type="scientific">Ligilactobacillus acidipiscis</name>
    <dbReference type="NCBI Taxonomy" id="89059"/>
    <lineage>
        <taxon>Bacteria</taxon>
        <taxon>Bacillati</taxon>
        <taxon>Bacillota</taxon>
        <taxon>Bacilli</taxon>
        <taxon>Lactobacillales</taxon>
        <taxon>Lactobacillaceae</taxon>
        <taxon>Ligilactobacillus</taxon>
    </lineage>
</organism>
<evidence type="ECO:0000313" key="2">
    <source>
        <dbReference type="Proteomes" id="UP000707535"/>
    </source>
</evidence>
<reference evidence="1" key="2">
    <citation type="submission" date="2021-09" db="EMBL/GenBank/DDBJ databases">
        <authorList>
            <person name="Gilroy R."/>
        </authorList>
    </citation>
    <scope>NUCLEOTIDE SEQUENCE</scope>
    <source>
        <strain evidence="1">CHK174-6876</strain>
    </source>
</reference>
<name>A0A921F7Z7_9LACO</name>
<sequence>MKNQNNLNKMVKVDTGKVMNEFVKRISTLEMENAVLKVQLEEAQKHGKQNTES</sequence>
<gene>
    <name evidence="1" type="ORF">K8V00_05635</name>
</gene>
<dbReference type="EMBL" id="DYXG01000055">
    <property type="protein sequence ID" value="HJE97085.1"/>
    <property type="molecule type" value="Genomic_DNA"/>
</dbReference>
<protein>
    <submittedName>
        <fullName evidence="1">Uncharacterized protein</fullName>
    </submittedName>
</protein>